<dbReference type="PANTHER" id="PTHR47197:SF3">
    <property type="entry name" value="DIHYDRO-HEME D1 DEHYDROGENASE"/>
    <property type="match status" value="1"/>
</dbReference>
<dbReference type="InterPro" id="IPR051200">
    <property type="entry name" value="Host-pathogen_enzymatic-act"/>
</dbReference>
<evidence type="ECO:0000256" key="1">
    <source>
        <dbReference type="ARBA" id="ARBA00022737"/>
    </source>
</evidence>
<dbReference type="OrthoDB" id="5112730at2"/>
<dbReference type="PANTHER" id="PTHR47197">
    <property type="entry name" value="PROTEIN NIRF"/>
    <property type="match status" value="1"/>
</dbReference>
<dbReference type="Gene3D" id="2.60.40.3440">
    <property type="match status" value="5"/>
</dbReference>
<dbReference type="InterPro" id="IPR001258">
    <property type="entry name" value="NHL_repeat"/>
</dbReference>
<evidence type="ECO:0000256" key="4">
    <source>
        <dbReference type="SAM" id="SignalP"/>
    </source>
</evidence>
<organism evidence="5">
    <name type="scientific">Mycolicibacterium gilvum (strain PYR-GCK)</name>
    <name type="common">Mycobacterium gilvum (strain PYR-GCK)</name>
    <dbReference type="NCBI Taxonomy" id="350054"/>
    <lineage>
        <taxon>Bacteria</taxon>
        <taxon>Bacillati</taxon>
        <taxon>Actinomycetota</taxon>
        <taxon>Actinomycetes</taxon>
        <taxon>Mycobacteriales</taxon>
        <taxon>Mycobacteriaceae</taxon>
        <taxon>Mycolicibacterium</taxon>
    </lineage>
</organism>
<dbReference type="STRING" id="350054.Mflv_4855"/>
<accession>A4TEU7</accession>
<protein>
    <submittedName>
        <fullName evidence="5">40-residue YVTN family beta-propeller repeat protein</fullName>
    </submittedName>
</protein>
<dbReference type="Pfam" id="PF17963">
    <property type="entry name" value="Big_9"/>
    <property type="match status" value="6"/>
</dbReference>
<keyword evidence="1" id="KW-0677">Repeat</keyword>
<reference evidence="5" key="2">
    <citation type="journal article" date="2013" name="PLoS ONE">
        <title>A Gene Expression Study of the Activities of Aromatic Ring-Cleavage Dioxygenases in Mycobacterium gilvum PYR-GCK to Changes in Salinity and pH during Pyrene Degradation.</title>
        <authorList>
            <person name="Badejo A.C."/>
            <person name="Badejo A.O."/>
            <person name="Shin K.H."/>
            <person name="Chai Y.G."/>
        </authorList>
    </citation>
    <scope>NUCLEOTIDE SEQUENCE [LARGE SCALE GENOMIC DNA]</scope>
    <source>
        <strain evidence="5">PYR-GCK</strain>
    </source>
</reference>
<dbReference type="SUPFAM" id="SSF50969">
    <property type="entry name" value="YVTN repeat-like/Quinoprotein amine dehydrogenase"/>
    <property type="match status" value="1"/>
</dbReference>
<feature type="region of interest" description="Disordered" evidence="3">
    <location>
        <begin position="27"/>
        <end position="149"/>
    </location>
</feature>
<name>A4TEU7_MYCGI</name>
<dbReference type="SUPFAM" id="SSF53474">
    <property type="entry name" value="alpha/beta-Hydrolases"/>
    <property type="match status" value="1"/>
</dbReference>
<dbReference type="eggNOG" id="COG3391">
    <property type="taxonomic scope" value="Bacteria"/>
</dbReference>
<feature type="compositionally biased region" description="Low complexity" evidence="3">
    <location>
        <begin position="27"/>
        <end position="48"/>
    </location>
</feature>
<dbReference type="InterPro" id="IPR029058">
    <property type="entry name" value="AB_hydrolase_fold"/>
</dbReference>
<feature type="signal peptide" evidence="4">
    <location>
        <begin position="1"/>
        <end position="29"/>
    </location>
</feature>
<dbReference type="InterPro" id="IPR015943">
    <property type="entry name" value="WD40/YVTN_repeat-like_dom_sf"/>
</dbReference>
<dbReference type="InterPro" id="IPR011042">
    <property type="entry name" value="6-blade_b-propeller_TolB-like"/>
</dbReference>
<dbReference type="Gene3D" id="2.130.10.10">
    <property type="entry name" value="YVTN repeat-like/Quinoprotein amine dehydrogenase"/>
    <property type="match status" value="3"/>
</dbReference>
<dbReference type="Gene3D" id="3.40.50.1820">
    <property type="entry name" value="alpha/beta hydrolase"/>
    <property type="match status" value="1"/>
</dbReference>
<evidence type="ECO:0000256" key="3">
    <source>
        <dbReference type="SAM" id="MobiDB-lite"/>
    </source>
</evidence>
<dbReference type="HOGENOM" id="CLU_232189_0_0_11"/>
<feature type="compositionally biased region" description="Acidic residues" evidence="3">
    <location>
        <begin position="87"/>
        <end position="105"/>
    </location>
</feature>
<dbReference type="InterPro" id="IPR011044">
    <property type="entry name" value="Quino_amine_DH_bsu"/>
</dbReference>
<dbReference type="eggNOG" id="COG2304">
    <property type="taxonomic scope" value="Bacteria"/>
</dbReference>
<dbReference type="InterPro" id="IPR011048">
    <property type="entry name" value="Haem_d1_sf"/>
</dbReference>
<dbReference type="Gene3D" id="2.120.10.30">
    <property type="entry name" value="TolB, C-terminal domain"/>
    <property type="match status" value="3"/>
</dbReference>
<dbReference type="Gene3D" id="2.60.40.2810">
    <property type="match status" value="1"/>
</dbReference>
<dbReference type="SUPFAM" id="SSF63829">
    <property type="entry name" value="Calcium-dependent phosphotriesterase"/>
    <property type="match status" value="2"/>
</dbReference>
<dbReference type="PROSITE" id="PS51125">
    <property type="entry name" value="NHL"/>
    <property type="match status" value="1"/>
</dbReference>
<proteinExistence type="predicted"/>
<dbReference type="SUPFAM" id="SSF51004">
    <property type="entry name" value="C-terminal (heme d1) domain of cytochrome cd1-nitrite reductase"/>
    <property type="match status" value="1"/>
</dbReference>
<feature type="repeat" description="NHL" evidence="2">
    <location>
        <begin position="920"/>
        <end position="949"/>
    </location>
</feature>
<sequence length="2114" mass="217533">MGYSKYVGRVGALALALGIGTAVATPAWAESPSTSESASSESKAPQKPSSRRSTPATSGDSANGGDSAGKSGSDGSTASAGGNDNDSPVEDEADIEVAPEPEAAEDAPPLVDEVVEESDAHDGNSASAAPEVDSPSTAVPSDATGVSEAEAPAHETLASLSPDQDPEPVDTEIADAPTPLGYALAVTAPPVEPAPAPLVRQPRGPVGVILGGPAAMIDIAAKALQMLFNPGPTVPGDPPLLLGVLAFVRREIQRTFFNSSPTAVADTTSTSEGLPTRISVLDNDTDPNIDDVLTVTDFTQAANGVVELNADGSFTYTPTTGYSGTDTFTYTISDEASEWHGHVAGFVRGHTSTATVSVTVLPPPVNESPSAAGDSATTAEDTPAVIDVKANDSDPNGDDISIASVGTAQHGAVAVLDGKITYTPESNFHGTDTFDYTITDGDLSDTATVTVTVTPVNDAPVAVHDAITVAGSSVANVINVLGNDTDPDTEVTLTVAEVGAPNHGGTVTIVDGNAIAYTPAAGFSGTETFSYTVSDGELTDTATVTVSVEQVVPSNIAPSAYDNVSYYTTNENTTLNVFANDGLIEWDAFDPDGDALTAGLATGPAHGTLDLNPDGSFTYTPDFGFIGDDSFRYTVTDGASSSNIATVGISVTPAGSSNTGNNRPPRAFDDFANIRENTTLTVPAGQGLLSTRSAHDADGDSLTVDLVTATTNGHVSVDADGSYTYAPNDGYVGEDSFTYTISDGQATSSAATVTILVHAASEQTAPEAYGDDQIVVQDSSLTVSTENGLTSRFNAYDNEGDALTAALATGPSNGQVTVNSDGSYTYTPNDGYIGEDSFTYTVSDGQLVSAAATVYIDVQSNAYNMETGITIGPDGKVYVLHGTTRSNPDGTTGGSFHLASRNSDGSLTDLVQLSGASADSLPTGLAAGSDGRIYVADHLTGSITVYDRSGGYSPTLIASIPAAAGIALDSKGRIYVTTVDYTDPDRAVGQLWILDSTGTQIGRPIDLAGPAAGVAVASNGDVYVAGLSGGLSVYSHRVLQTNITAEDLPGFLHGLAIGPDGTAYIANWEAVSSSGELLDGAINIVNPADPTNIKQLPGVSDPWGVVYANGLLYVTSTATQSVITLDPANATPFVNPNENAGGGALDPYTYDVKTGIALGPTGDTFVIRGSVTYSPADGSSESTFYLARQNEDGSFSDLAEIDGSPTSLAVGPDGRLFVTDNETGIVTMYDPSDGYSARAVAAIPNAAGIAVDASGRIFVTTVTSDESGEPTGQLWILDATGSQIGQPVDLRLPSAGVAVASNGNVYAAGLFGGLAIFDPATELLETISSTDLPGFLHGIAVGPDGTAYIGTWEGSNAYGDLLNGAIIIVKPGEPTTIKQVTGVSQPWGIAFANGMILAVSADTQTVVTLNPADATTFIKPSSDNGSDGAGSAEFASASTAVTMSATAAHTAAVSTSISVSTKTATTAPAMASTANTANSSYGTHVTIDLDGTPTNVTLSANGTRGYVVVGNQVKIIELGASAPVIVDSVNVGVNPNMVAVNSFGTVAYVTNSGDGTVSIIDKARPTPLTVTVGSNPTGIALSANGTRAYVSNTNSNTVSIIDYGGGVLQLPKVVANVPVGSRPTSIAVNSTGTVAYVTNEGGDTVSIIRYNGSGSPSVSTVNVSAQPQSVKTDDTGTKAIVYSRGGIVTIINGSGSVPTATTVPGRHFSYADYPGFVAISSDGRTAFVTEHDSPRRVTIIDTANPGVTPRFVDLPDYSHSIVSLPDGTRAFTVAHDALWVIESKTGQATPVYVPADNNFSQHQRIAISSDGRRVIAADNFGSLTAFYLSGGGSVKPPNLDWLRNSPTASSTAVTTDSLLTKIPTSTPDTIRIQKSTDGGTTRVVVYISGVKEPSLQAAGSYWAVLRAKQGITDENMRDTINKAISDIEKDGTTVSEIMLVGFSKGGMTAQNYASKRSFLGIDIYNETYGDKVKAVITFASPLVRKADEYGYGVDVVHLAAQNDYLPRDEFFGGVLGWVDGQQVTQASNRGVRETFINERSDWKTIYTYDTKSFSKDPITRHSVDNYHLVAKNYDANASRWIQSKLVTSAITRFFKGTINEIDLDPNSPKTTKTF</sequence>
<feature type="chain" id="PRO_5002674322" evidence="4">
    <location>
        <begin position="30"/>
        <end position="2114"/>
    </location>
</feature>
<gene>
    <name evidence="5" type="ordered locus">Mflv_4855</name>
</gene>
<dbReference type="KEGG" id="mgi:Mflv_4855"/>
<feature type="compositionally biased region" description="Low complexity" evidence="3">
    <location>
        <begin position="56"/>
        <end position="84"/>
    </location>
</feature>
<keyword evidence="4" id="KW-0732">Signal</keyword>
<dbReference type="EMBL" id="CP000656">
    <property type="protein sequence ID" value="ABP47323.1"/>
    <property type="molecule type" value="Genomic_DNA"/>
</dbReference>
<evidence type="ECO:0000256" key="2">
    <source>
        <dbReference type="PROSITE-ProRule" id="PRU00504"/>
    </source>
</evidence>
<reference evidence="5" key="1">
    <citation type="submission" date="2007-04" db="EMBL/GenBank/DDBJ databases">
        <authorList>
            <consortium name="US DOE Joint Genome Institute"/>
            <person name="Copeland A."/>
            <person name="Lucas S."/>
            <person name="Lapidus A."/>
            <person name="Barry K."/>
            <person name="Detter J.C."/>
            <person name="Glavina del Rio T."/>
            <person name="Hammon N."/>
            <person name="Israni S."/>
            <person name="Dalin E."/>
            <person name="Tice H."/>
            <person name="Pitluck S."/>
            <person name="Chain P."/>
            <person name="Malfatti S."/>
            <person name="Shin M."/>
            <person name="Vergez L."/>
            <person name="Schmutz J."/>
            <person name="Larimer F."/>
            <person name="Land M."/>
            <person name="Hauser L."/>
            <person name="Kyrpides N."/>
            <person name="Mikhailova N."/>
            <person name="Miller C."/>
            <person name="Richardson P."/>
        </authorList>
    </citation>
    <scope>NUCLEOTIDE SEQUENCE</scope>
    <source>
        <strain evidence="5">PYR-GCK</strain>
    </source>
</reference>
<evidence type="ECO:0000313" key="5">
    <source>
        <dbReference type="EMBL" id="ABP47323.1"/>
    </source>
</evidence>
<dbReference type="NCBIfam" id="NF012211">
    <property type="entry name" value="tand_rpt_95"/>
    <property type="match status" value="6"/>
</dbReference>